<dbReference type="PANTHER" id="PTHR43663">
    <property type="entry name" value="CHROMATE TRANSPORT PROTEIN-RELATED"/>
    <property type="match status" value="1"/>
</dbReference>
<dbReference type="InterPro" id="IPR003370">
    <property type="entry name" value="Chromate_transpt"/>
</dbReference>
<comment type="similarity">
    <text evidence="2">Belongs to the chromate ion transporter (CHR) (TC 2.A.51) family.</text>
</comment>
<dbReference type="RefSeq" id="WP_204702195.1">
    <property type="nucleotide sequence ID" value="NZ_JAFBDQ010000012.1"/>
</dbReference>
<evidence type="ECO:0000256" key="6">
    <source>
        <dbReference type="ARBA" id="ARBA00023136"/>
    </source>
</evidence>
<dbReference type="InterPro" id="IPR052518">
    <property type="entry name" value="CHR_Transporter"/>
</dbReference>
<evidence type="ECO:0000256" key="5">
    <source>
        <dbReference type="ARBA" id="ARBA00022989"/>
    </source>
</evidence>
<evidence type="ECO:0000256" key="2">
    <source>
        <dbReference type="ARBA" id="ARBA00005262"/>
    </source>
</evidence>
<keyword evidence="6 7" id="KW-0472">Membrane</keyword>
<dbReference type="PANTHER" id="PTHR43663:SF2">
    <property type="entry name" value="CHROMATE TRANSPORT PROTEIN-RELATED"/>
    <property type="match status" value="1"/>
</dbReference>
<keyword evidence="3" id="KW-1003">Cell membrane</keyword>
<sequence length="185" mass="20299">MENIKLRDLFKIFLEVGGFTFGGGYAMLPLLETELVEEREWLSNEEFLDIFAIVQGIPGIIAINSALFIGYKLKGVLGALTAVTGISLPSIVIISLITEPLLNLQHNQYISGIFMGIRVCVVVLIFWAGFKMGKKAIIEAKSILYTVGMLVGILYFDLSPIILIAAAGIIGLIVNRDKEYNNDTT</sequence>
<evidence type="ECO:0000313" key="9">
    <source>
        <dbReference type="Proteomes" id="UP000774000"/>
    </source>
</evidence>
<feature type="transmembrane region" description="Helical" evidence="7">
    <location>
        <begin position="109"/>
        <end position="130"/>
    </location>
</feature>
<organism evidence="8 9">
    <name type="scientific">Halanaerobacter jeridensis</name>
    <dbReference type="NCBI Taxonomy" id="706427"/>
    <lineage>
        <taxon>Bacteria</taxon>
        <taxon>Bacillati</taxon>
        <taxon>Bacillota</taxon>
        <taxon>Clostridia</taxon>
        <taxon>Halanaerobiales</taxon>
        <taxon>Halobacteroidaceae</taxon>
        <taxon>Halanaerobacter</taxon>
    </lineage>
</organism>
<evidence type="ECO:0000256" key="7">
    <source>
        <dbReference type="SAM" id="Phobius"/>
    </source>
</evidence>
<reference evidence="8" key="1">
    <citation type="submission" date="2021-01" db="EMBL/GenBank/DDBJ databases">
        <title>Genomic Encyclopedia of Type Strains, Phase IV (KMG-IV): sequencing the most valuable type-strain genomes for metagenomic binning, comparative biology and taxonomic classification.</title>
        <authorList>
            <person name="Goeker M."/>
        </authorList>
    </citation>
    <scope>NUCLEOTIDE SEQUENCE</scope>
    <source>
        <strain evidence="8">DSM 23230</strain>
    </source>
</reference>
<feature type="transmembrane region" description="Helical" evidence="7">
    <location>
        <begin position="142"/>
        <end position="174"/>
    </location>
</feature>
<evidence type="ECO:0000256" key="3">
    <source>
        <dbReference type="ARBA" id="ARBA00022475"/>
    </source>
</evidence>
<accession>A0A938XTH5</accession>
<proteinExistence type="inferred from homology"/>
<keyword evidence="5 7" id="KW-1133">Transmembrane helix</keyword>
<name>A0A938XTH5_9FIRM</name>
<dbReference type="AlphaFoldDB" id="A0A938XTH5"/>
<comment type="caution">
    <text evidence="8">The sequence shown here is derived from an EMBL/GenBank/DDBJ whole genome shotgun (WGS) entry which is preliminary data.</text>
</comment>
<dbReference type="GO" id="GO:0015109">
    <property type="term" value="F:chromate transmembrane transporter activity"/>
    <property type="evidence" value="ECO:0007669"/>
    <property type="project" value="InterPro"/>
</dbReference>
<keyword evidence="4 7" id="KW-0812">Transmembrane</keyword>
<gene>
    <name evidence="8" type="ORF">JOC47_002312</name>
</gene>
<dbReference type="Proteomes" id="UP000774000">
    <property type="component" value="Unassembled WGS sequence"/>
</dbReference>
<dbReference type="GO" id="GO:0005886">
    <property type="term" value="C:plasma membrane"/>
    <property type="evidence" value="ECO:0007669"/>
    <property type="project" value="UniProtKB-SubCell"/>
</dbReference>
<feature type="transmembrane region" description="Helical" evidence="7">
    <location>
        <begin position="50"/>
        <end position="69"/>
    </location>
</feature>
<comment type="subcellular location">
    <subcellularLocation>
        <location evidence="1">Cell membrane</location>
        <topology evidence="1">Multi-pass membrane protein</topology>
    </subcellularLocation>
</comment>
<feature type="transmembrane region" description="Helical" evidence="7">
    <location>
        <begin position="76"/>
        <end position="97"/>
    </location>
</feature>
<evidence type="ECO:0000313" key="8">
    <source>
        <dbReference type="EMBL" id="MBM7557446.1"/>
    </source>
</evidence>
<dbReference type="EMBL" id="JAFBDQ010000012">
    <property type="protein sequence ID" value="MBM7557446.1"/>
    <property type="molecule type" value="Genomic_DNA"/>
</dbReference>
<feature type="transmembrane region" description="Helical" evidence="7">
    <location>
        <begin position="12"/>
        <end position="30"/>
    </location>
</feature>
<evidence type="ECO:0000256" key="1">
    <source>
        <dbReference type="ARBA" id="ARBA00004651"/>
    </source>
</evidence>
<protein>
    <submittedName>
        <fullName evidence="8">Chromate transporter</fullName>
    </submittedName>
</protein>
<dbReference type="Pfam" id="PF02417">
    <property type="entry name" value="Chromate_transp"/>
    <property type="match status" value="1"/>
</dbReference>
<keyword evidence="9" id="KW-1185">Reference proteome</keyword>
<evidence type="ECO:0000256" key="4">
    <source>
        <dbReference type="ARBA" id="ARBA00022692"/>
    </source>
</evidence>